<dbReference type="EMBL" id="JAIZAY010000001">
    <property type="protein sequence ID" value="KAJ8048197.1"/>
    <property type="molecule type" value="Genomic_DNA"/>
</dbReference>
<dbReference type="InterPro" id="IPR043502">
    <property type="entry name" value="DNA/RNA_pol_sf"/>
</dbReference>
<name>A0A9Q1CM83_HOLLE</name>
<dbReference type="InterPro" id="IPR053134">
    <property type="entry name" value="RNA-dir_DNA_polymerase"/>
</dbReference>
<proteinExistence type="predicted"/>
<dbReference type="SUPFAM" id="SSF56672">
    <property type="entry name" value="DNA/RNA polymerases"/>
    <property type="match status" value="1"/>
</dbReference>
<keyword evidence="2" id="KW-1185">Reference proteome</keyword>
<organism evidence="1 2">
    <name type="scientific">Holothuria leucospilota</name>
    <name type="common">Black long sea cucumber</name>
    <name type="synonym">Mertensiothuria leucospilota</name>
    <dbReference type="NCBI Taxonomy" id="206669"/>
    <lineage>
        <taxon>Eukaryota</taxon>
        <taxon>Metazoa</taxon>
        <taxon>Echinodermata</taxon>
        <taxon>Eleutherozoa</taxon>
        <taxon>Echinozoa</taxon>
        <taxon>Holothuroidea</taxon>
        <taxon>Aspidochirotacea</taxon>
        <taxon>Aspidochirotida</taxon>
        <taxon>Holothuriidae</taxon>
        <taxon>Holothuria</taxon>
    </lineage>
</organism>
<reference evidence="1" key="1">
    <citation type="submission" date="2021-10" db="EMBL/GenBank/DDBJ databases">
        <title>Tropical sea cucumber genome reveals ecological adaptation and Cuvierian tubules defense mechanism.</title>
        <authorList>
            <person name="Chen T."/>
        </authorList>
    </citation>
    <scope>NUCLEOTIDE SEQUENCE</scope>
    <source>
        <strain evidence="1">Nanhai2018</strain>
        <tissue evidence="1">Muscle</tissue>
    </source>
</reference>
<dbReference type="Proteomes" id="UP001152320">
    <property type="component" value="Chromosome 1"/>
</dbReference>
<dbReference type="PANTHER" id="PTHR24559">
    <property type="entry name" value="TRANSPOSON TY3-I GAG-POL POLYPROTEIN"/>
    <property type="match status" value="1"/>
</dbReference>
<dbReference type="OrthoDB" id="425619at2759"/>
<protein>
    <submittedName>
        <fullName evidence="1">Uncharacterized protein</fullName>
    </submittedName>
</protein>
<accession>A0A9Q1CM83</accession>
<comment type="caution">
    <text evidence="1">The sequence shown here is derived from an EMBL/GenBank/DDBJ whole genome shotgun (WGS) entry which is preliminary data.</text>
</comment>
<dbReference type="AlphaFoldDB" id="A0A9Q1CM83"/>
<dbReference type="Gene3D" id="3.10.10.10">
    <property type="entry name" value="HIV Type 1 Reverse Transcriptase, subunit A, domain 1"/>
    <property type="match status" value="1"/>
</dbReference>
<evidence type="ECO:0000313" key="1">
    <source>
        <dbReference type="EMBL" id="KAJ8048197.1"/>
    </source>
</evidence>
<evidence type="ECO:0000313" key="2">
    <source>
        <dbReference type="Proteomes" id="UP001152320"/>
    </source>
</evidence>
<sequence>MATRPGVFLTRTEFGHGGLVSPLPSFLERHNVVVAHALVDIRSSVVPLRVFNPTEMNAIRREEVHGQTILPGHLKKLVACMCGSLSDTRRSQAESLLVEFQLTCNTDNDQLRRTGIVRHKVDTGNFLPIKQNPRRIPIHKQVEADKKVEKMLQKGIIRPSKCPWASPIVLVKKKDGSFRFCVDYRVLKEVTV</sequence>
<dbReference type="PANTHER" id="PTHR24559:SF444">
    <property type="entry name" value="REVERSE TRANSCRIPTASE DOMAIN-CONTAINING PROTEIN"/>
    <property type="match status" value="1"/>
</dbReference>
<gene>
    <name evidence="1" type="ORF">HOLleu_00408</name>
</gene>